<reference evidence="7 8" key="1">
    <citation type="journal article" date="2016" name="Nat. Commun.">
        <title>Thousands of microbial genomes shed light on interconnected biogeochemical processes in an aquifer system.</title>
        <authorList>
            <person name="Anantharaman K."/>
            <person name="Brown C.T."/>
            <person name="Hug L.A."/>
            <person name="Sharon I."/>
            <person name="Castelle C.J."/>
            <person name="Probst A.J."/>
            <person name="Thomas B.C."/>
            <person name="Singh A."/>
            <person name="Wilkins M.J."/>
            <person name="Karaoz U."/>
            <person name="Brodie E.L."/>
            <person name="Williams K.H."/>
            <person name="Hubbard S.S."/>
            <person name="Banfield J.F."/>
        </authorList>
    </citation>
    <scope>NUCLEOTIDE SEQUENCE [LARGE SCALE GENOMIC DNA]</scope>
</reference>
<protein>
    <recommendedName>
        <fullName evidence="2">Cell shape-determining protein MreC</fullName>
    </recommendedName>
    <alternativeName>
        <fullName evidence="4">Cell shape protein MreC</fullName>
    </alternativeName>
</protein>
<dbReference type="Gene3D" id="2.40.10.350">
    <property type="entry name" value="Rod shape-determining protein MreC, domain 2"/>
    <property type="match status" value="1"/>
</dbReference>
<dbReference type="GO" id="GO:0005886">
    <property type="term" value="C:plasma membrane"/>
    <property type="evidence" value="ECO:0007669"/>
    <property type="project" value="TreeGrafter"/>
</dbReference>
<keyword evidence="5" id="KW-1133">Transmembrane helix</keyword>
<dbReference type="InterPro" id="IPR055342">
    <property type="entry name" value="MreC_beta-barrel_core"/>
</dbReference>
<sequence>MNFPRRNSAAKAAGVSIFGLVLLFLVWVAGDSESLRANTRDSINPFLVLSEGVKNIFSGPGRFFSSRNSLDKKISELEASKGSFEVENIILSSRVKELERLLNFPQSEGGPGKMVLVSSRAESAPFGTLIISFDQNSGVSKGMKALGYGGVYLGEVSEVGARSAVVKLVTYPGLETEGWLERMSLSITLEGYGGNNLKFSLPKSVKVEAGDKIISNTSPQYLIGQVEFVEERPTEPLQEILLRLPLNLRNLRYVELRN</sequence>
<dbReference type="AlphaFoldDB" id="A0A1F5X2X3"/>
<feature type="transmembrane region" description="Helical" evidence="5">
    <location>
        <begin position="12"/>
        <end position="30"/>
    </location>
</feature>
<name>A0A1F5X2X3_9BACT</name>
<dbReference type="GO" id="GO:0008360">
    <property type="term" value="P:regulation of cell shape"/>
    <property type="evidence" value="ECO:0007669"/>
    <property type="project" value="UniProtKB-KW"/>
</dbReference>
<dbReference type="Pfam" id="PF04085">
    <property type="entry name" value="MreC"/>
    <property type="match status" value="1"/>
</dbReference>
<dbReference type="InterPro" id="IPR042175">
    <property type="entry name" value="Cell/Rod_MreC_2"/>
</dbReference>
<gene>
    <name evidence="7" type="ORF">A3B18_01905</name>
</gene>
<evidence type="ECO:0000256" key="1">
    <source>
        <dbReference type="ARBA" id="ARBA00009369"/>
    </source>
</evidence>
<dbReference type="PANTHER" id="PTHR34138">
    <property type="entry name" value="CELL SHAPE-DETERMINING PROTEIN MREC"/>
    <property type="match status" value="1"/>
</dbReference>
<evidence type="ECO:0000256" key="5">
    <source>
        <dbReference type="SAM" id="Phobius"/>
    </source>
</evidence>
<evidence type="ECO:0000313" key="8">
    <source>
        <dbReference type="Proteomes" id="UP000178684"/>
    </source>
</evidence>
<evidence type="ECO:0000256" key="3">
    <source>
        <dbReference type="ARBA" id="ARBA00022960"/>
    </source>
</evidence>
<dbReference type="Gene3D" id="2.40.10.340">
    <property type="entry name" value="Rod shape-determining protein MreC, domain 1"/>
    <property type="match status" value="1"/>
</dbReference>
<organism evidence="7 8">
    <name type="scientific">Candidatus Giovannonibacteria bacterium RIFCSPLOWO2_01_FULL_46_13</name>
    <dbReference type="NCBI Taxonomy" id="1798352"/>
    <lineage>
        <taxon>Bacteria</taxon>
        <taxon>Candidatus Giovannoniibacteriota</taxon>
    </lineage>
</organism>
<accession>A0A1F5X2X3</accession>
<keyword evidence="5" id="KW-0812">Transmembrane</keyword>
<comment type="caution">
    <text evidence="7">The sequence shown here is derived from an EMBL/GenBank/DDBJ whole genome shotgun (WGS) entry which is preliminary data.</text>
</comment>
<dbReference type="PANTHER" id="PTHR34138:SF1">
    <property type="entry name" value="CELL SHAPE-DETERMINING PROTEIN MREC"/>
    <property type="match status" value="1"/>
</dbReference>
<feature type="domain" description="Rod shape-determining protein MreC beta-barrel core" evidence="6">
    <location>
        <begin position="119"/>
        <end position="254"/>
    </location>
</feature>
<comment type="similarity">
    <text evidence="1">Belongs to the MreC family.</text>
</comment>
<proteinExistence type="inferred from homology"/>
<dbReference type="EMBL" id="MFIE01000029">
    <property type="protein sequence ID" value="OGF82183.1"/>
    <property type="molecule type" value="Genomic_DNA"/>
</dbReference>
<dbReference type="InterPro" id="IPR007221">
    <property type="entry name" value="MreC"/>
</dbReference>
<dbReference type="Proteomes" id="UP000178684">
    <property type="component" value="Unassembled WGS sequence"/>
</dbReference>
<evidence type="ECO:0000256" key="2">
    <source>
        <dbReference type="ARBA" id="ARBA00013855"/>
    </source>
</evidence>
<keyword evidence="3" id="KW-0133">Cell shape</keyword>
<dbReference type="InterPro" id="IPR042177">
    <property type="entry name" value="Cell/Rod_1"/>
</dbReference>
<evidence type="ECO:0000259" key="6">
    <source>
        <dbReference type="Pfam" id="PF04085"/>
    </source>
</evidence>
<evidence type="ECO:0000256" key="4">
    <source>
        <dbReference type="ARBA" id="ARBA00032089"/>
    </source>
</evidence>
<keyword evidence="5" id="KW-0472">Membrane</keyword>
<evidence type="ECO:0000313" key="7">
    <source>
        <dbReference type="EMBL" id="OGF82183.1"/>
    </source>
</evidence>